<dbReference type="RefSeq" id="WP_254089173.1">
    <property type="nucleotide sequence ID" value="NZ_JAHESC010000005.1"/>
</dbReference>
<organism evidence="1 2">
    <name type="scientific">Dawidia soli</name>
    <dbReference type="NCBI Taxonomy" id="2782352"/>
    <lineage>
        <taxon>Bacteria</taxon>
        <taxon>Pseudomonadati</taxon>
        <taxon>Bacteroidota</taxon>
        <taxon>Cytophagia</taxon>
        <taxon>Cytophagales</taxon>
        <taxon>Chryseotaleaceae</taxon>
        <taxon>Dawidia</taxon>
    </lineage>
</organism>
<dbReference type="Pfam" id="PF07396">
    <property type="entry name" value="Porin_O_P"/>
    <property type="match status" value="1"/>
</dbReference>
<dbReference type="SUPFAM" id="SSF56935">
    <property type="entry name" value="Porins"/>
    <property type="match status" value="1"/>
</dbReference>
<keyword evidence="2" id="KW-1185">Reference proteome</keyword>
<proteinExistence type="predicted"/>
<dbReference type="EMBL" id="JAHESC010000005">
    <property type="protein sequence ID" value="MBT1685922.1"/>
    <property type="molecule type" value="Genomic_DNA"/>
</dbReference>
<reference evidence="1 2" key="1">
    <citation type="submission" date="2021-05" db="EMBL/GenBank/DDBJ databases">
        <title>A Polyphasic approach of four new species of the genus Ohtaekwangia: Ohtaekwangia histidinii sp. nov., Ohtaekwangia cretensis sp. nov., Ohtaekwangia indiensis sp. nov., Ohtaekwangia reichenbachii sp. nov. from diverse environment.</title>
        <authorList>
            <person name="Octaviana S."/>
        </authorList>
    </citation>
    <scope>NUCLEOTIDE SEQUENCE [LARGE SCALE GENOMIC DNA]</scope>
    <source>
        <strain evidence="1 2">PWU37</strain>
    </source>
</reference>
<evidence type="ECO:0000313" key="1">
    <source>
        <dbReference type="EMBL" id="MBT1685922.1"/>
    </source>
</evidence>
<protein>
    <submittedName>
        <fullName evidence="1">Porin</fullName>
    </submittedName>
</protein>
<sequence>MPRTSSVRHILPFLFFAWIAPVDGVEAQDVDSVKNRKAKPIEWFRKISLRGYAQIRYNKLAETNPDLGCEQCDKSWGGDNGFFFRRIRLIVFGQVHERVYVYIQPDFASPASSSAMNFAQLRDAYFDVGLDKENRWRLRFGQSKVPYGFENLQSSQNRIPLDRNDGINSAISNERDIGVFAYWAPTKIRERFSYLVNSGLKGSGDYGVVGFGLFNGQSANRNEGNDQPHVVARVSYPFQFGEQYIEPGLQAYSGKAIVGSVSEGVTGANPEFEYRDRRIAASLVVYPQPFGLMAEYNVGTGPEYDPATNSIQSKDLKGGYVMASYMARFQDQVLIPFVRHHYYNGGKKHELDARSYRVNEWEIGAEWQPFKAFEVVAMYTISSRRYVDAVRPDNLQEGSLVRLQFQVNL</sequence>
<dbReference type="InterPro" id="IPR010870">
    <property type="entry name" value="Porin_O/P"/>
</dbReference>
<comment type="caution">
    <text evidence="1">The sequence shown here is derived from an EMBL/GenBank/DDBJ whole genome shotgun (WGS) entry which is preliminary data.</text>
</comment>
<name>A0AAP2D6C4_9BACT</name>
<accession>A0AAP2D6C4</accession>
<gene>
    <name evidence="1" type="ORF">KK078_05115</name>
</gene>
<dbReference type="Gene3D" id="2.40.160.10">
    <property type="entry name" value="Porin"/>
    <property type="match status" value="1"/>
</dbReference>
<dbReference type="Proteomes" id="UP001319180">
    <property type="component" value="Unassembled WGS sequence"/>
</dbReference>
<dbReference type="AlphaFoldDB" id="A0AAP2D6C4"/>
<evidence type="ECO:0000313" key="2">
    <source>
        <dbReference type="Proteomes" id="UP001319180"/>
    </source>
</evidence>
<dbReference type="InterPro" id="IPR023614">
    <property type="entry name" value="Porin_dom_sf"/>
</dbReference>